<evidence type="ECO:0000313" key="2">
    <source>
        <dbReference type="EMBL" id="RPA94570.1"/>
    </source>
</evidence>
<name>A0A3N4JDQ9_9PEZI</name>
<organism evidence="2 3">
    <name type="scientific">Choiromyces venosus 120613-1</name>
    <dbReference type="NCBI Taxonomy" id="1336337"/>
    <lineage>
        <taxon>Eukaryota</taxon>
        <taxon>Fungi</taxon>
        <taxon>Dikarya</taxon>
        <taxon>Ascomycota</taxon>
        <taxon>Pezizomycotina</taxon>
        <taxon>Pezizomycetes</taxon>
        <taxon>Pezizales</taxon>
        <taxon>Tuberaceae</taxon>
        <taxon>Choiromyces</taxon>
    </lineage>
</organism>
<dbReference type="STRING" id="1336337.A0A3N4JDQ9"/>
<gene>
    <name evidence="2" type="ORF">L873DRAFT_1411119</name>
</gene>
<dbReference type="Proteomes" id="UP000276215">
    <property type="component" value="Unassembled WGS sequence"/>
</dbReference>
<sequence length="345" mass="38347">MTINTEVFLNIRLPTFIRRPFDLSFSSQIPKVFFFIMSTSVTGHTPSNHYSTTHPHIHTLVQQKLRILQVKMNAGSSSSRNRCGRQPQGGRPYNIPVSLEPYSRIAGQRVTYPHEALSALFLQAEEARYRIERFKALFPSLAVACEACLAEEMTAASDAYRAGRGNQDPTFELQAIQEAINRMNTFLLWARRKMSPSGAGRPRASTHPGQRPPLLLARGPSTTTRVSESAMGTPRQRQQEQPRTGGTPPVYTKCDPAEQGIIQTGDPIPARPARPSRKVAFGKTTVIPDEPPNEPPAQGLEGPLTMQYFTSTSKPSPQESKRGKLKDFWKRARDLLGKKDPDPSA</sequence>
<keyword evidence="3" id="KW-1185">Reference proteome</keyword>
<dbReference type="EMBL" id="ML120435">
    <property type="protein sequence ID" value="RPA94570.1"/>
    <property type="molecule type" value="Genomic_DNA"/>
</dbReference>
<feature type="compositionally biased region" description="Low complexity" evidence="1">
    <location>
        <begin position="232"/>
        <end position="247"/>
    </location>
</feature>
<feature type="region of interest" description="Disordered" evidence="1">
    <location>
        <begin position="284"/>
        <end position="345"/>
    </location>
</feature>
<reference evidence="2 3" key="1">
    <citation type="journal article" date="2018" name="Nat. Ecol. Evol.">
        <title>Pezizomycetes genomes reveal the molecular basis of ectomycorrhizal truffle lifestyle.</title>
        <authorList>
            <person name="Murat C."/>
            <person name="Payen T."/>
            <person name="Noel B."/>
            <person name="Kuo A."/>
            <person name="Morin E."/>
            <person name="Chen J."/>
            <person name="Kohler A."/>
            <person name="Krizsan K."/>
            <person name="Balestrini R."/>
            <person name="Da Silva C."/>
            <person name="Montanini B."/>
            <person name="Hainaut M."/>
            <person name="Levati E."/>
            <person name="Barry K.W."/>
            <person name="Belfiori B."/>
            <person name="Cichocki N."/>
            <person name="Clum A."/>
            <person name="Dockter R.B."/>
            <person name="Fauchery L."/>
            <person name="Guy J."/>
            <person name="Iotti M."/>
            <person name="Le Tacon F."/>
            <person name="Lindquist E.A."/>
            <person name="Lipzen A."/>
            <person name="Malagnac F."/>
            <person name="Mello A."/>
            <person name="Molinier V."/>
            <person name="Miyauchi S."/>
            <person name="Poulain J."/>
            <person name="Riccioni C."/>
            <person name="Rubini A."/>
            <person name="Sitrit Y."/>
            <person name="Splivallo R."/>
            <person name="Traeger S."/>
            <person name="Wang M."/>
            <person name="Zifcakova L."/>
            <person name="Wipf D."/>
            <person name="Zambonelli A."/>
            <person name="Paolocci F."/>
            <person name="Nowrousian M."/>
            <person name="Ottonello S."/>
            <person name="Baldrian P."/>
            <person name="Spatafora J.W."/>
            <person name="Henrissat B."/>
            <person name="Nagy L.G."/>
            <person name="Aury J.M."/>
            <person name="Wincker P."/>
            <person name="Grigoriev I.V."/>
            <person name="Bonfante P."/>
            <person name="Martin F.M."/>
        </authorList>
    </citation>
    <scope>NUCLEOTIDE SEQUENCE [LARGE SCALE GENOMIC DNA]</scope>
    <source>
        <strain evidence="2 3">120613-1</strain>
    </source>
</reference>
<dbReference type="AlphaFoldDB" id="A0A3N4JDQ9"/>
<proteinExistence type="predicted"/>
<protein>
    <submittedName>
        <fullName evidence="2">Uncharacterized protein</fullName>
    </submittedName>
</protein>
<feature type="region of interest" description="Disordered" evidence="1">
    <location>
        <begin position="194"/>
        <end position="251"/>
    </location>
</feature>
<evidence type="ECO:0000313" key="3">
    <source>
        <dbReference type="Proteomes" id="UP000276215"/>
    </source>
</evidence>
<evidence type="ECO:0000256" key="1">
    <source>
        <dbReference type="SAM" id="MobiDB-lite"/>
    </source>
</evidence>
<feature type="compositionally biased region" description="Polar residues" evidence="1">
    <location>
        <begin position="307"/>
        <end position="318"/>
    </location>
</feature>
<accession>A0A3N4JDQ9</accession>
<feature type="compositionally biased region" description="Basic and acidic residues" evidence="1">
    <location>
        <begin position="319"/>
        <end position="345"/>
    </location>
</feature>